<comment type="caution">
    <text evidence="1">The sequence shown here is derived from an EMBL/GenBank/DDBJ whole genome shotgun (WGS) entry which is preliminary data.</text>
</comment>
<accession>A0A4Y2DU63</accession>
<proteinExistence type="predicted"/>
<evidence type="ECO:0000313" key="1">
    <source>
        <dbReference type="EMBL" id="GBM19135.1"/>
    </source>
</evidence>
<reference evidence="1 2" key="1">
    <citation type="journal article" date="2019" name="Sci. Rep.">
        <title>Orb-weaving spider Araneus ventricosus genome elucidates the spidroin gene catalogue.</title>
        <authorList>
            <person name="Kono N."/>
            <person name="Nakamura H."/>
            <person name="Ohtoshi R."/>
            <person name="Moran D.A.P."/>
            <person name="Shinohara A."/>
            <person name="Yoshida Y."/>
            <person name="Fujiwara M."/>
            <person name="Mori M."/>
            <person name="Tomita M."/>
            <person name="Arakawa K."/>
        </authorList>
    </citation>
    <scope>NUCLEOTIDE SEQUENCE [LARGE SCALE GENOMIC DNA]</scope>
</reference>
<sequence length="99" mass="11064">MRKPVPHARVFGLFQSHTGIMRVFVTNDALNSVFRTGLLTTCPFVLKDFYSGWGLKRKGEGLEVPSAETLQGSGTARNKMSYSLELRKGGPWYLVTRKA</sequence>
<name>A0A4Y2DU63_ARAVE</name>
<evidence type="ECO:0000313" key="2">
    <source>
        <dbReference type="Proteomes" id="UP000499080"/>
    </source>
</evidence>
<dbReference type="AlphaFoldDB" id="A0A4Y2DU63"/>
<dbReference type="EMBL" id="BGPR01000417">
    <property type="protein sequence ID" value="GBM19135.1"/>
    <property type="molecule type" value="Genomic_DNA"/>
</dbReference>
<dbReference type="Proteomes" id="UP000499080">
    <property type="component" value="Unassembled WGS sequence"/>
</dbReference>
<organism evidence="1 2">
    <name type="scientific">Araneus ventricosus</name>
    <name type="common">Orbweaver spider</name>
    <name type="synonym">Epeira ventricosa</name>
    <dbReference type="NCBI Taxonomy" id="182803"/>
    <lineage>
        <taxon>Eukaryota</taxon>
        <taxon>Metazoa</taxon>
        <taxon>Ecdysozoa</taxon>
        <taxon>Arthropoda</taxon>
        <taxon>Chelicerata</taxon>
        <taxon>Arachnida</taxon>
        <taxon>Araneae</taxon>
        <taxon>Araneomorphae</taxon>
        <taxon>Entelegynae</taxon>
        <taxon>Araneoidea</taxon>
        <taxon>Araneidae</taxon>
        <taxon>Araneus</taxon>
    </lineage>
</organism>
<protein>
    <submittedName>
        <fullName evidence="1">Uncharacterized protein</fullName>
    </submittedName>
</protein>
<gene>
    <name evidence="1" type="ORF">AVEN_135616_1</name>
</gene>
<keyword evidence="2" id="KW-1185">Reference proteome</keyword>